<evidence type="ECO:0000313" key="8">
    <source>
        <dbReference type="Proteomes" id="UP000785783"/>
    </source>
</evidence>
<evidence type="ECO:0000256" key="4">
    <source>
        <dbReference type="ARBA" id="ARBA00022989"/>
    </source>
</evidence>
<dbReference type="GO" id="GO:0055085">
    <property type="term" value="P:transmembrane transport"/>
    <property type="evidence" value="ECO:0007669"/>
    <property type="project" value="TreeGrafter"/>
</dbReference>
<comment type="caution">
    <text evidence="7">The sequence shown here is derived from an EMBL/GenBank/DDBJ whole genome shotgun (WGS) entry which is preliminary data.</text>
</comment>
<keyword evidence="3 6" id="KW-0812">Transmembrane</keyword>
<evidence type="ECO:0000256" key="3">
    <source>
        <dbReference type="ARBA" id="ARBA00022692"/>
    </source>
</evidence>
<evidence type="ECO:0000313" key="7">
    <source>
        <dbReference type="EMBL" id="MBL6761524.1"/>
    </source>
</evidence>
<dbReference type="AlphaFoldDB" id="A0A937HCZ5"/>
<dbReference type="Pfam" id="PF01594">
    <property type="entry name" value="AI-2E_transport"/>
    <property type="match status" value="1"/>
</dbReference>
<dbReference type="InterPro" id="IPR002549">
    <property type="entry name" value="AI-2E-like"/>
</dbReference>
<evidence type="ECO:0000256" key="5">
    <source>
        <dbReference type="ARBA" id="ARBA00023136"/>
    </source>
</evidence>
<evidence type="ECO:0000256" key="6">
    <source>
        <dbReference type="SAM" id="Phobius"/>
    </source>
</evidence>
<dbReference type="GO" id="GO:0016020">
    <property type="term" value="C:membrane"/>
    <property type="evidence" value="ECO:0007669"/>
    <property type="project" value="UniProtKB-SubCell"/>
</dbReference>
<dbReference type="PANTHER" id="PTHR21716">
    <property type="entry name" value="TRANSMEMBRANE PROTEIN"/>
    <property type="match status" value="1"/>
</dbReference>
<dbReference type="PANTHER" id="PTHR21716:SF64">
    <property type="entry name" value="AI-2 TRANSPORT PROTEIN TQSA"/>
    <property type="match status" value="1"/>
</dbReference>
<comment type="subcellular location">
    <subcellularLocation>
        <location evidence="1">Membrane</location>
        <topology evidence="1">Multi-pass membrane protein</topology>
    </subcellularLocation>
</comment>
<name>A0A937HCZ5_9PROT</name>
<sequence>MIQIRLSHLFAVAGVFAALYLLNALSAILLPFVLGFALAYFLDPLADRLEAIGVRRSLATLTITFCVGLVVLALLAVGLPVLVQQISLIIAALPSYIAEIQSWLLAQNLSQSQSELVDGMGDTLLAGLQSTASSLLLTGLSFINLLALIFITPIVAIYMLNDWDNMVARIDALLPDEHVGVIRQLALQIDETLGGFARGQILVCLSLAAIYAIGLSLVGLQSGIIVGVVAGLVSFVPYVGAAFGLVLAGALGLGQFGFDIMPLGMIAAVFFVGQFIEGNILTPRLVGDRVKLHPVWIIFALLAMGSLFGFLGLLLAVPLAAVIGVFVRYGLTLYVRDYIRRSENG</sequence>
<feature type="transmembrane region" description="Helical" evidence="6">
    <location>
        <begin position="201"/>
        <end position="218"/>
    </location>
</feature>
<feature type="transmembrane region" description="Helical" evidence="6">
    <location>
        <begin position="256"/>
        <end position="276"/>
    </location>
</feature>
<gene>
    <name evidence="7" type="ORF">ISQ19_02380</name>
</gene>
<evidence type="ECO:0000256" key="1">
    <source>
        <dbReference type="ARBA" id="ARBA00004141"/>
    </source>
</evidence>
<organism evidence="7 8">
    <name type="scientific">PS1 clade bacterium</name>
    <dbReference type="NCBI Taxonomy" id="2175152"/>
    <lineage>
        <taxon>Bacteria</taxon>
        <taxon>Pseudomonadati</taxon>
        <taxon>Pseudomonadota</taxon>
        <taxon>Alphaproteobacteria</taxon>
        <taxon>PS1 clade</taxon>
    </lineage>
</organism>
<keyword evidence="4 6" id="KW-1133">Transmembrane helix</keyword>
<dbReference type="EMBL" id="JADHOK010000017">
    <property type="protein sequence ID" value="MBL6761524.1"/>
    <property type="molecule type" value="Genomic_DNA"/>
</dbReference>
<feature type="transmembrane region" description="Helical" evidence="6">
    <location>
        <begin position="296"/>
        <end position="327"/>
    </location>
</feature>
<feature type="transmembrane region" description="Helical" evidence="6">
    <location>
        <begin position="224"/>
        <end position="249"/>
    </location>
</feature>
<evidence type="ECO:0000256" key="2">
    <source>
        <dbReference type="ARBA" id="ARBA00009773"/>
    </source>
</evidence>
<keyword evidence="5 6" id="KW-0472">Membrane</keyword>
<accession>A0A937HCZ5</accession>
<dbReference type="Proteomes" id="UP000785783">
    <property type="component" value="Unassembled WGS sequence"/>
</dbReference>
<proteinExistence type="inferred from homology"/>
<reference evidence="7" key="1">
    <citation type="submission" date="2020-10" db="EMBL/GenBank/DDBJ databases">
        <title>Microbiome of the Black Sea water column analyzed by genome centric metagenomics.</title>
        <authorList>
            <person name="Cabello-Yeves P.J."/>
            <person name="Callieri C."/>
            <person name="Picazo A."/>
            <person name="Mehrshad M."/>
            <person name="Haro-Moreno J.M."/>
            <person name="Roda-Garcia J."/>
            <person name="Dzembekova N."/>
            <person name="Slabakova V."/>
            <person name="Slabakova N."/>
            <person name="Moncheva S."/>
            <person name="Rodriguez-Valera F."/>
        </authorList>
    </citation>
    <scope>NUCLEOTIDE SEQUENCE</scope>
    <source>
        <strain evidence="7">BS307-5m-G5</strain>
    </source>
</reference>
<comment type="similarity">
    <text evidence="2">Belongs to the autoinducer-2 exporter (AI-2E) (TC 2.A.86) family.</text>
</comment>
<feature type="transmembrane region" description="Helical" evidence="6">
    <location>
        <begin position="58"/>
        <end position="79"/>
    </location>
</feature>
<feature type="transmembrane region" description="Helical" evidence="6">
    <location>
        <begin position="12"/>
        <end position="38"/>
    </location>
</feature>
<feature type="transmembrane region" description="Helical" evidence="6">
    <location>
        <begin position="135"/>
        <end position="160"/>
    </location>
</feature>
<protein>
    <submittedName>
        <fullName evidence="7">AI-2E family transporter</fullName>
    </submittedName>
</protein>